<dbReference type="SUPFAM" id="SSF52788">
    <property type="entry name" value="Phosphotyrosine protein phosphatases I"/>
    <property type="match status" value="1"/>
</dbReference>
<evidence type="ECO:0000313" key="3">
    <source>
        <dbReference type="EMBL" id="RAI26460.1"/>
    </source>
</evidence>
<gene>
    <name evidence="3" type="ORF">CH339_14100</name>
</gene>
<organism evidence="3 4">
    <name type="scientific">Rhodobium orientis</name>
    <dbReference type="NCBI Taxonomy" id="34017"/>
    <lineage>
        <taxon>Bacteria</taxon>
        <taxon>Pseudomonadati</taxon>
        <taxon>Pseudomonadota</taxon>
        <taxon>Alphaproteobacteria</taxon>
        <taxon>Hyphomicrobiales</taxon>
        <taxon>Rhodobiaceae</taxon>
        <taxon>Rhodobium</taxon>
    </lineage>
</organism>
<dbReference type="CDD" id="cd16345">
    <property type="entry name" value="LMWP_ArsC"/>
    <property type="match status" value="1"/>
</dbReference>
<dbReference type="PANTHER" id="PTHR43428:SF1">
    <property type="entry name" value="ARSENATE REDUCTASE"/>
    <property type="match status" value="1"/>
</dbReference>
<keyword evidence="4" id="KW-1185">Reference proteome</keyword>
<dbReference type="PANTHER" id="PTHR43428">
    <property type="entry name" value="ARSENATE REDUCTASE"/>
    <property type="match status" value="1"/>
</dbReference>
<protein>
    <submittedName>
        <fullName evidence="3">Protein-tyrosine-phosphatase</fullName>
    </submittedName>
</protein>
<reference evidence="3 4" key="1">
    <citation type="submission" date="2017-07" db="EMBL/GenBank/DDBJ databases">
        <title>Draft Genome Sequences of Select Purple Nonsulfur Bacteria.</title>
        <authorList>
            <person name="Lasarre B."/>
            <person name="Mckinlay J.B."/>
        </authorList>
    </citation>
    <scope>NUCLEOTIDE SEQUENCE [LARGE SCALE GENOMIC DNA]</scope>
    <source>
        <strain evidence="3 4">DSM 11290</strain>
    </source>
</reference>
<dbReference type="InterPro" id="IPR036196">
    <property type="entry name" value="Ptyr_pPase_sf"/>
</dbReference>
<feature type="domain" description="Phosphotyrosine protein phosphatase I" evidence="2">
    <location>
        <begin position="11"/>
        <end position="146"/>
    </location>
</feature>
<name>A0A327JJ59_9HYPH</name>
<dbReference type="InterPro" id="IPR023485">
    <property type="entry name" value="Ptyr_pPase"/>
</dbReference>
<dbReference type="RefSeq" id="WP_111435011.1">
    <property type="nucleotide sequence ID" value="NZ_JACIGG010000023.1"/>
</dbReference>
<dbReference type="GO" id="GO:0046685">
    <property type="term" value="P:response to arsenic-containing substance"/>
    <property type="evidence" value="ECO:0007669"/>
    <property type="project" value="UniProtKB-KW"/>
</dbReference>
<dbReference type="EMBL" id="NPEV01000030">
    <property type="protein sequence ID" value="RAI26460.1"/>
    <property type="molecule type" value="Genomic_DNA"/>
</dbReference>
<sequence>MAASPGALRPGAVLFACGLNAIRSPMAEAILKQLFPRQIYVQSVGARRGETDPFAVAVMEELGLDISKHRPQTFDDLEDTHFDLVITLAPEAHHKALELTRTEAIDVEYWPTMDPGLATGSREQILDAYRAVRDGLMERIKDRFDWNPVPGD</sequence>
<keyword evidence="1" id="KW-0059">Arsenical resistance</keyword>
<evidence type="ECO:0000313" key="4">
    <source>
        <dbReference type="Proteomes" id="UP000249299"/>
    </source>
</evidence>
<proteinExistence type="predicted"/>
<dbReference type="SMART" id="SM00226">
    <property type="entry name" value="LMWPc"/>
    <property type="match status" value="1"/>
</dbReference>
<dbReference type="Proteomes" id="UP000249299">
    <property type="component" value="Unassembled WGS sequence"/>
</dbReference>
<comment type="caution">
    <text evidence="3">The sequence shown here is derived from an EMBL/GenBank/DDBJ whole genome shotgun (WGS) entry which is preliminary data.</text>
</comment>
<accession>A0A327JJ59</accession>
<evidence type="ECO:0000259" key="2">
    <source>
        <dbReference type="SMART" id="SM00226"/>
    </source>
</evidence>
<dbReference type="Gene3D" id="3.40.50.2300">
    <property type="match status" value="1"/>
</dbReference>
<dbReference type="AlphaFoldDB" id="A0A327JJ59"/>
<dbReference type="OrthoDB" id="9799372at2"/>
<dbReference type="Pfam" id="PF01451">
    <property type="entry name" value="LMWPc"/>
    <property type="match status" value="1"/>
</dbReference>
<evidence type="ECO:0000256" key="1">
    <source>
        <dbReference type="ARBA" id="ARBA00022849"/>
    </source>
</evidence>